<dbReference type="InterPro" id="IPR002765">
    <property type="entry name" value="UPF0145_YbjQ-like"/>
</dbReference>
<dbReference type="GeneID" id="25337409"/>
<reference evidence="1" key="1">
    <citation type="submission" date="2013-10" db="EMBL/GenBank/DDBJ databases">
        <title>Genomic analysis of the causative agents of coccidiosis in chickens.</title>
        <authorList>
            <person name="Reid A.J."/>
            <person name="Blake D."/>
            <person name="Billington K."/>
            <person name="Browne H."/>
            <person name="Dunn M."/>
            <person name="Hung S."/>
            <person name="Kawahara F."/>
            <person name="Miranda-Saavedra D."/>
            <person name="Mourier T."/>
            <person name="Nagra H."/>
            <person name="Otto T.D."/>
            <person name="Rawlings N."/>
            <person name="Sanchez A."/>
            <person name="Sanders M."/>
            <person name="Subramaniam C."/>
            <person name="Tay Y."/>
            <person name="Dear P."/>
            <person name="Doerig C."/>
            <person name="Gruber A."/>
            <person name="Parkinson J."/>
            <person name="Shirley M."/>
            <person name="Wan K.L."/>
            <person name="Berriman M."/>
            <person name="Tomley F."/>
            <person name="Pain A."/>
        </authorList>
    </citation>
    <scope>NUCLEOTIDE SEQUENCE [LARGE SCALE GENOMIC DNA]</scope>
    <source>
        <strain evidence="1">Weybridge</strain>
    </source>
</reference>
<dbReference type="SUPFAM" id="SSF117782">
    <property type="entry name" value="YbjQ-like"/>
    <property type="match status" value="1"/>
</dbReference>
<dbReference type="AlphaFoldDB" id="U6M9N1"/>
<dbReference type="PANTHER" id="PTHR34068">
    <property type="entry name" value="UPF0145 PROTEIN YBJQ"/>
    <property type="match status" value="1"/>
</dbReference>
<protein>
    <submittedName>
        <fullName evidence="1">Uncharacterized protein</fullName>
    </submittedName>
</protein>
<proteinExistence type="predicted"/>
<dbReference type="RefSeq" id="XP_013337381.1">
    <property type="nucleotide sequence ID" value="XM_013481927.1"/>
</dbReference>
<dbReference type="OrthoDB" id="354784at2759"/>
<accession>U6M9N1</accession>
<dbReference type="VEuPathDB" id="ToxoDB:EMWEY_00034230"/>
<gene>
    <name evidence="1" type="ORF">EMWEY_00034230</name>
</gene>
<organism evidence="1 2">
    <name type="scientific">Eimeria maxima</name>
    <name type="common">Coccidian parasite</name>
    <dbReference type="NCBI Taxonomy" id="5804"/>
    <lineage>
        <taxon>Eukaryota</taxon>
        <taxon>Sar</taxon>
        <taxon>Alveolata</taxon>
        <taxon>Apicomplexa</taxon>
        <taxon>Conoidasida</taxon>
        <taxon>Coccidia</taxon>
        <taxon>Eucoccidiorida</taxon>
        <taxon>Eimeriorina</taxon>
        <taxon>Eimeriidae</taxon>
        <taxon>Eimeria</taxon>
    </lineage>
</organism>
<dbReference type="Gene3D" id="3.30.110.70">
    <property type="entry name" value="Hypothetical protein apc22750. Chain B"/>
    <property type="match status" value="1"/>
</dbReference>
<dbReference type="EMBL" id="HG721917">
    <property type="protein sequence ID" value="CDJ60731.1"/>
    <property type="molecule type" value="Genomic_DNA"/>
</dbReference>
<keyword evidence="2" id="KW-1185">Reference proteome</keyword>
<evidence type="ECO:0000313" key="1">
    <source>
        <dbReference type="EMBL" id="CDJ60731.1"/>
    </source>
</evidence>
<name>U6M9N1_EIMMA</name>
<reference evidence="1" key="2">
    <citation type="submission" date="2013-10" db="EMBL/GenBank/DDBJ databases">
        <authorList>
            <person name="Aslett M."/>
        </authorList>
    </citation>
    <scope>NUCLEOTIDE SEQUENCE [LARGE SCALE GENOMIC DNA]</scope>
    <source>
        <strain evidence="1">Weybridge</strain>
    </source>
</reference>
<evidence type="ECO:0000313" key="2">
    <source>
        <dbReference type="Proteomes" id="UP000030763"/>
    </source>
</evidence>
<dbReference type="Proteomes" id="UP000030763">
    <property type="component" value="Unassembled WGS sequence"/>
</dbReference>
<dbReference type="InterPro" id="IPR035439">
    <property type="entry name" value="UPF0145_dom_sf"/>
</dbReference>
<sequence>MHIFSAVGQATRESRKKWLEAAQAVAGRSPEEETDRPPKPLRFVVDGSEIHLSTSPAIPGHSNVQYKGLVEGSAVRGRSVLEIWKQQLQQQLGGEQQLLHDLLKETRTSALQRLAEAAAAAGANAVVSVRLVEECETRIRPTLDDADFLI</sequence>
<dbReference type="Pfam" id="PF01906">
    <property type="entry name" value="YbjQ_1"/>
    <property type="match status" value="1"/>
</dbReference>